<gene>
    <name evidence="6" type="ORF">DL1_15720</name>
</gene>
<dbReference type="CDD" id="cd08414">
    <property type="entry name" value="PBP2_LTTR_aromatics_like"/>
    <property type="match status" value="1"/>
</dbReference>
<sequence length="314" mass="34566">MFGPNNKGPLIPMLNLRHYELLVALAEDLHFGRAAERLGISQPQLTVLLKQMEDQIGTLLFERNRRRVSLAPAGERLLPEARAVLRHARRAQDVALRVGRGMIGELRLGYIGAASYNGVLTRLVRAFRHKAPDTQLQLTLMDLDRQIPEVSAGNLDAGIIRLPYPDMPDNLVTRTLCDEELWIALPSDHRLAGSAGPIDLAALRDEPFIATHLHSTSGFSAAMHLACAHAGITPNIVQRSPQFSSIASLVAARLGVAIVPEAIRNVHIPDVCYLPLADQHVAANISLVHQRERENPALDLLLTCLDEMNFEETS</sequence>
<evidence type="ECO:0000259" key="5">
    <source>
        <dbReference type="PROSITE" id="PS50931"/>
    </source>
</evidence>
<dbReference type="Gene3D" id="3.40.190.10">
    <property type="entry name" value="Periplasmic binding protein-like II"/>
    <property type="match status" value="2"/>
</dbReference>
<dbReference type="STRING" id="1185766.SAMN05216224_102288"/>
<feature type="domain" description="HTH lysR-type" evidence="5">
    <location>
        <begin position="14"/>
        <end position="71"/>
    </location>
</feature>
<dbReference type="GO" id="GO:0003677">
    <property type="term" value="F:DNA binding"/>
    <property type="evidence" value="ECO:0007669"/>
    <property type="project" value="UniProtKB-KW"/>
</dbReference>
<keyword evidence="7" id="KW-1185">Reference proteome</keyword>
<dbReference type="InterPro" id="IPR036390">
    <property type="entry name" value="WH_DNA-bd_sf"/>
</dbReference>
<dbReference type="Gene3D" id="1.10.10.10">
    <property type="entry name" value="Winged helix-like DNA-binding domain superfamily/Winged helix DNA-binding domain"/>
    <property type="match status" value="1"/>
</dbReference>
<dbReference type="EMBL" id="JHEH01000005">
    <property type="protein sequence ID" value="KEP70555.1"/>
    <property type="molecule type" value="Genomic_DNA"/>
</dbReference>
<dbReference type="Pfam" id="PF00126">
    <property type="entry name" value="HTH_1"/>
    <property type="match status" value="1"/>
</dbReference>
<accession>A0A074TK55</accession>
<dbReference type="InterPro" id="IPR005119">
    <property type="entry name" value="LysR_subst-bd"/>
</dbReference>
<dbReference type="OrthoDB" id="9815174at2"/>
<evidence type="ECO:0000313" key="6">
    <source>
        <dbReference type="EMBL" id="KEP70555.1"/>
    </source>
</evidence>
<name>A0A074TK55_9RHOB</name>
<evidence type="ECO:0000256" key="4">
    <source>
        <dbReference type="ARBA" id="ARBA00023163"/>
    </source>
</evidence>
<dbReference type="SUPFAM" id="SSF53850">
    <property type="entry name" value="Periplasmic binding protein-like II"/>
    <property type="match status" value="1"/>
</dbReference>
<evidence type="ECO:0000256" key="1">
    <source>
        <dbReference type="ARBA" id="ARBA00009437"/>
    </source>
</evidence>
<keyword evidence="4" id="KW-0804">Transcription</keyword>
<dbReference type="eggNOG" id="COG0583">
    <property type="taxonomic scope" value="Bacteria"/>
</dbReference>
<evidence type="ECO:0000313" key="7">
    <source>
        <dbReference type="Proteomes" id="UP000027725"/>
    </source>
</evidence>
<protein>
    <submittedName>
        <fullName evidence="6">LysR family transcriptional regulator</fullName>
    </submittedName>
</protein>
<reference evidence="6 7" key="1">
    <citation type="submission" date="2014-03" db="EMBL/GenBank/DDBJ databases">
        <title>The draft genome sequence of Thioclava dalianensis DLFJ1-1.</title>
        <authorList>
            <person name="Lai Q."/>
            <person name="Shao Z."/>
        </authorList>
    </citation>
    <scope>NUCLEOTIDE SEQUENCE [LARGE SCALE GENOMIC DNA]</scope>
    <source>
        <strain evidence="6 7">DLFJ1-1</strain>
    </source>
</reference>
<dbReference type="GO" id="GO:0003700">
    <property type="term" value="F:DNA-binding transcription factor activity"/>
    <property type="evidence" value="ECO:0007669"/>
    <property type="project" value="InterPro"/>
</dbReference>
<dbReference type="InterPro" id="IPR000847">
    <property type="entry name" value="LysR_HTH_N"/>
</dbReference>
<dbReference type="PROSITE" id="PS50931">
    <property type="entry name" value="HTH_LYSR"/>
    <property type="match status" value="1"/>
</dbReference>
<dbReference type="SUPFAM" id="SSF46785">
    <property type="entry name" value="Winged helix' DNA-binding domain"/>
    <property type="match status" value="1"/>
</dbReference>
<evidence type="ECO:0000256" key="2">
    <source>
        <dbReference type="ARBA" id="ARBA00023015"/>
    </source>
</evidence>
<dbReference type="PANTHER" id="PTHR30346">
    <property type="entry name" value="TRANSCRIPTIONAL DUAL REGULATOR HCAR-RELATED"/>
    <property type="match status" value="1"/>
</dbReference>
<comment type="caution">
    <text evidence="6">The sequence shown here is derived from an EMBL/GenBank/DDBJ whole genome shotgun (WGS) entry which is preliminary data.</text>
</comment>
<dbReference type="Proteomes" id="UP000027725">
    <property type="component" value="Unassembled WGS sequence"/>
</dbReference>
<dbReference type="Pfam" id="PF03466">
    <property type="entry name" value="LysR_substrate"/>
    <property type="match status" value="1"/>
</dbReference>
<dbReference type="PRINTS" id="PR00039">
    <property type="entry name" value="HTHLYSR"/>
</dbReference>
<proteinExistence type="inferred from homology"/>
<keyword evidence="3" id="KW-0238">DNA-binding</keyword>
<keyword evidence="2" id="KW-0805">Transcription regulation</keyword>
<dbReference type="FunFam" id="1.10.10.10:FF:000001">
    <property type="entry name" value="LysR family transcriptional regulator"/>
    <property type="match status" value="1"/>
</dbReference>
<dbReference type="InterPro" id="IPR036388">
    <property type="entry name" value="WH-like_DNA-bd_sf"/>
</dbReference>
<comment type="similarity">
    <text evidence="1">Belongs to the LysR transcriptional regulatory family.</text>
</comment>
<dbReference type="GO" id="GO:0032993">
    <property type="term" value="C:protein-DNA complex"/>
    <property type="evidence" value="ECO:0007669"/>
    <property type="project" value="TreeGrafter"/>
</dbReference>
<organism evidence="6 7">
    <name type="scientific">Thioclava dalianensis</name>
    <dbReference type="NCBI Taxonomy" id="1185766"/>
    <lineage>
        <taxon>Bacteria</taxon>
        <taxon>Pseudomonadati</taxon>
        <taxon>Pseudomonadota</taxon>
        <taxon>Alphaproteobacteria</taxon>
        <taxon>Rhodobacterales</taxon>
        <taxon>Paracoccaceae</taxon>
        <taxon>Thioclava</taxon>
    </lineage>
</organism>
<dbReference type="AlphaFoldDB" id="A0A074TK55"/>
<dbReference type="PANTHER" id="PTHR30346:SF28">
    <property type="entry name" value="HTH-TYPE TRANSCRIPTIONAL REGULATOR CYNR"/>
    <property type="match status" value="1"/>
</dbReference>
<evidence type="ECO:0000256" key="3">
    <source>
        <dbReference type="ARBA" id="ARBA00023125"/>
    </source>
</evidence>